<name>A0A135LRG2_PENPA</name>
<evidence type="ECO:0000313" key="1">
    <source>
        <dbReference type="EMBL" id="KXG51556.1"/>
    </source>
</evidence>
<sequence>MKYRGVVYDVGLKFSEEGFSVEPFDTDQVSYDMRVISKELHANAVRIEGEDIHRLEIATRLAHSMGLTVFFNPWKMNDGIDGTRSYLQDAAKTAERLRKEGIDMVFVAGCEYTIFSKGVFPGESFMERAMWLGSHLGGSHISGDVPTALGEKSRQLNRVLRSFVEEVRANFGGLLTYSAGTWEGVDWDMFDIVGIDYYRRGETEEQYVTGLDRHRVGKPLAVMEVGCCAYEGAAERGDGGFMLLKGTNSDGSGIFEDGIVPTRSEREQADYLSTQLNLLATSGVHAVFVYVFSFPCMRKGEGASDLDMMCFSLVKHYPDREPRSNSMPPWEPKESFHQVADFFQSLAEPLSSAQPTHI</sequence>
<accession>A0A135LRG2</accession>
<evidence type="ECO:0000313" key="2">
    <source>
        <dbReference type="Proteomes" id="UP000070168"/>
    </source>
</evidence>
<dbReference type="InterPro" id="IPR017853">
    <property type="entry name" value="GH"/>
</dbReference>
<comment type="caution">
    <text evidence="1">The sequence shown here is derived from an EMBL/GenBank/DDBJ whole genome shotgun (WGS) entry which is preliminary data.</text>
</comment>
<keyword evidence="1" id="KW-0378">Hydrolase</keyword>
<organism evidence="1 2">
    <name type="scientific">Penicillium patulum</name>
    <name type="common">Penicillium griseofulvum</name>
    <dbReference type="NCBI Taxonomy" id="5078"/>
    <lineage>
        <taxon>Eukaryota</taxon>
        <taxon>Fungi</taxon>
        <taxon>Dikarya</taxon>
        <taxon>Ascomycota</taxon>
        <taxon>Pezizomycotina</taxon>
        <taxon>Eurotiomycetes</taxon>
        <taxon>Eurotiomycetidae</taxon>
        <taxon>Eurotiales</taxon>
        <taxon>Aspergillaceae</taxon>
        <taxon>Penicillium</taxon>
    </lineage>
</organism>
<dbReference type="Proteomes" id="UP000070168">
    <property type="component" value="Unassembled WGS sequence"/>
</dbReference>
<dbReference type="OrthoDB" id="4426597at2759"/>
<dbReference type="OMA" id="WFSPYPL"/>
<gene>
    <name evidence="1" type="ORF">PGRI_089490</name>
</gene>
<dbReference type="RefSeq" id="XP_040650092.1">
    <property type="nucleotide sequence ID" value="XM_040796662.1"/>
</dbReference>
<keyword evidence="2" id="KW-1185">Reference proteome</keyword>
<protein>
    <submittedName>
        <fullName evidence="1">Glycoside hydrolase, superfamily</fullName>
    </submittedName>
</protein>
<dbReference type="EMBL" id="LHQR01000029">
    <property type="protein sequence ID" value="KXG51556.1"/>
    <property type="molecule type" value="Genomic_DNA"/>
</dbReference>
<dbReference type="GeneID" id="63711962"/>
<dbReference type="Gene3D" id="3.20.20.80">
    <property type="entry name" value="Glycosidases"/>
    <property type="match status" value="1"/>
</dbReference>
<dbReference type="GO" id="GO:0016787">
    <property type="term" value="F:hydrolase activity"/>
    <property type="evidence" value="ECO:0007669"/>
    <property type="project" value="UniProtKB-KW"/>
</dbReference>
<dbReference type="SUPFAM" id="SSF51445">
    <property type="entry name" value="(Trans)glycosidases"/>
    <property type="match status" value="1"/>
</dbReference>
<reference evidence="1 2" key="1">
    <citation type="journal article" date="2016" name="BMC Genomics">
        <title>Genome sequencing and secondary metabolism of the postharvest pathogen Penicillium griseofulvum.</title>
        <authorList>
            <person name="Banani H."/>
            <person name="Marcet-Houben M."/>
            <person name="Ballester A.R."/>
            <person name="Abbruscato P."/>
            <person name="Gonzalez-Candelas L."/>
            <person name="Gabaldon T."/>
            <person name="Spadaro D."/>
        </authorList>
    </citation>
    <scope>NUCLEOTIDE SEQUENCE [LARGE SCALE GENOMIC DNA]</scope>
    <source>
        <strain evidence="1 2">PG3</strain>
    </source>
</reference>
<dbReference type="AlphaFoldDB" id="A0A135LRG2"/>
<proteinExistence type="predicted"/>